<dbReference type="Proteomes" id="UP000823674">
    <property type="component" value="Chromosome A01"/>
</dbReference>
<reference evidence="2 3" key="1">
    <citation type="submission" date="2021-03" db="EMBL/GenBank/DDBJ databases">
        <authorList>
            <person name="King G.J."/>
            <person name="Bancroft I."/>
            <person name="Baten A."/>
            <person name="Bloomfield J."/>
            <person name="Borpatragohain P."/>
            <person name="He Z."/>
            <person name="Irish N."/>
            <person name="Irwin J."/>
            <person name="Liu K."/>
            <person name="Mauleon R.P."/>
            <person name="Moore J."/>
            <person name="Morris R."/>
            <person name="Ostergaard L."/>
            <person name="Wang B."/>
            <person name="Wells R."/>
        </authorList>
    </citation>
    <scope>NUCLEOTIDE SEQUENCE [LARGE SCALE GENOMIC DNA]</scope>
    <source>
        <strain evidence="2">R-o-18</strain>
        <tissue evidence="2">Leaf</tissue>
    </source>
</reference>
<protein>
    <submittedName>
        <fullName evidence="2">Uncharacterized protein</fullName>
    </submittedName>
</protein>
<feature type="compositionally biased region" description="Polar residues" evidence="1">
    <location>
        <begin position="133"/>
        <end position="146"/>
    </location>
</feature>
<feature type="compositionally biased region" description="Basic and acidic residues" evidence="1">
    <location>
        <begin position="171"/>
        <end position="180"/>
    </location>
</feature>
<organism evidence="2 3">
    <name type="scientific">Brassica rapa subsp. trilocularis</name>
    <dbReference type="NCBI Taxonomy" id="1813537"/>
    <lineage>
        <taxon>Eukaryota</taxon>
        <taxon>Viridiplantae</taxon>
        <taxon>Streptophyta</taxon>
        <taxon>Embryophyta</taxon>
        <taxon>Tracheophyta</taxon>
        <taxon>Spermatophyta</taxon>
        <taxon>Magnoliopsida</taxon>
        <taxon>eudicotyledons</taxon>
        <taxon>Gunneridae</taxon>
        <taxon>Pentapetalae</taxon>
        <taxon>rosids</taxon>
        <taxon>malvids</taxon>
        <taxon>Brassicales</taxon>
        <taxon>Brassicaceae</taxon>
        <taxon>Brassiceae</taxon>
        <taxon>Brassica</taxon>
    </lineage>
</organism>
<evidence type="ECO:0000313" key="2">
    <source>
        <dbReference type="EMBL" id="KAG5414936.1"/>
    </source>
</evidence>
<feature type="compositionally biased region" description="Polar residues" evidence="1">
    <location>
        <begin position="42"/>
        <end position="62"/>
    </location>
</feature>
<feature type="compositionally biased region" description="Basic and acidic residues" evidence="1">
    <location>
        <begin position="154"/>
        <end position="164"/>
    </location>
</feature>
<comment type="caution">
    <text evidence="2">The sequence shown here is derived from an EMBL/GenBank/DDBJ whole genome shotgun (WGS) entry which is preliminary data.</text>
</comment>
<feature type="region of interest" description="Disordered" evidence="1">
    <location>
        <begin position="133"/>
        <end position="180"/>
    </location>
</feature>
<name>A0ABQ7NXV7_BRACM</name>
<dbReference type="EMBL" id="JADBGQ010000001">
    <property type="protein sequence ID" value="KAG5414936.1"/>
    <property type="molecule type" value="Genomic_DNA"/>
</dbReference>
<feature type="region of interest" description="Disordered" evidence="1">
    <location>
        <begin position="81"/>
        <end position="113"/>
    </location>
</feature>
<feature type="region of interest" description="Disordered" evidence="1">
    <location>
        <begin position="1"/>
        <end position="62"/>
    </location>
</feature>
<evidence type="ECO:0000256" key="1">
    <source>
        <dbReference type="SAM" id="MobiDB-lite"/>
    </source>
</evidence>
<gene>
    <name evidence="2" type="primary">A01g506250.1_BraROA</name>
    <name evidence="2" type="ORF">IGI04_002503</name>
</gene>
<sequence>MASGEHVSSPLHKERHASLEHPTVTDRDPNREVTAGEDGKRPQNSLKHAGIITTTPESTGTLIRTTEATSNDFSSIVHVGENQSKEPRSHPSSGSHHHNEPFTHLGHSRGNQMNHPILAFPAITIEDDRNSIKTQTTRSKAGNTPSRGLPCTRNDNHHTLREPPRLSSLKNLRERRERKSTIPPSEYYNFETKSWNLELISEIIYKDDIPTILDIKISKSGRRDEYCWKHTTSEHTRAETRQTAPVQVDTGLRYKCQVDGSWSEKDKCMGMGFPLMEAGVVILQGQKCTHRVQSPLKTEAEALI</sequence>
<accession>A0ABQ7NXV7</accession>
<feature type="compositionally biased region" description="Basic and acidic residues" evidence="1">
    <location>
        <begin position="16"/>
        <end position="31"/>
    </location>
</feature>
<evidence type="ECO:0000313" key="3">
    <source>
        <dbReference type="Proteomes" id="UP000823674"/>
    </source>
</evidence>
<keyword evidence="3" id="KW-1185">Reference proteome</keyword>
<proteinExistence type="predicted"/>